<evidence type="ECO:0000313" key="8">
    <source>
        <dbReference type="Proteomes" id="UP000177622"/>
    </source>
</evidence>
<dbReference type="STRING" id="1835702.A0A1F5LYL5"/>
<dbReference type="GO" id="GO:0008270">
    <property type="term" value="F:zinc ion binding"/>
    <property type="evidence" value="ECO:0007669"/>
    <property type="project" value="UniProtKB-KW"/>
</dbReference>
<dbReference type="AlphaFoldDB" id="A0A1F5LYL5"/>
<dbReference type="PROSITE" id="PS50865">
    <property type="entry name" value="ZF_MYND_2"/>
    <property type="match status" value="1"/>
</dbReference>
<keyword evidence="2 4" id="KW-0863">Zinc-finger</keyword>
<dbReference type="RefSeq" id="XP_022493559.1">
    <property type="nucleotide sequence ID" value="XM_022626396.1"/>
</dbReference>
<sequence>MGYKHPKSKPEVAPKPTKCAGCGKEASTKCSGCENSPEYQSGDSRDVFYCSKDCQKKHWPTHKDRCKAMQQRKKLLRCAQLLKKAFLAFREVLFDLHLTGITLRKGTLYLNQNALLSFDRSKRFPFPDDLTSNVEHKEAALTNNQCTTAMALLGPLTRKLLKEVCSKVQVADVDIKDEPFQTQLVPGANMGGCPHTLLVVRLPKGEEKWVIDTTGSQFGFREVMVPYKKYLTEKASRLATPLTGYDAGVTKDLDEFVLNPGLTYHPQQRVNLATDRRAREHFALFIDTCVVDDFLNGSDDDMKTKSEVFIRDLKVHLRKFSG</sequence>
<evidence type="ECO:0000256" key="5">
    <source>
        <dbReference type="SAM" id="MobiDB-lite"/>
    </source>
</evidence>
<evidence type="ECO:0000259" key="6">
    <source>
        <dbReference type="PROSITE" id="PS50865"/>
    </source>
</evidence>
<name>A0A1F5LYL5_PENAI</name>
<gene>
    <name evidence="7" type="ORF">PENARI_c001G03530</name>
</gene>
<proteinExistence type="predicted"/>
<dbReference type="Proteomes" id="UP000177622">
    <property type="component" value="Unassembled WGS sequence"/>
</dbReference>
<comment type="caution">
    <text evidence="7">The sequence shown here is derived from an EMBL/GenBank/DDBJ whole genome shotgun (WGS) entry which is preliminary data.</text>
</comment>
<dbReference type="EMBL" id="LXJU01000001">
    <property type="protein sequence ID" value="OGE58136.1"/>
    <property type="molecule type" value="Genomic_DNA"/>
</dbReference>
<dbReference type="SUPFAM" id="SSF144232">
    <property type="entry name" value="HIT/MYND zinc finger-like"/>
    <property type="match status" value="1"/>
</dbReference>
<dbReference type="InterPro" id="IPR002893">
    <property type="entry name" value="Znf_MYND"/>
</dbReference>
<dbReference type="Gene3D" id="6.10.140.2220">
    <property type="match status" value="1"/>
</dbReference>
<evidence type="ECO:0000256" key="4">
    <source>
        <dbReference type="PROSITE-ProRule" id="PRU00134"/>
    </source>
</evidence>
<protein>
    <recommendedName>
        <fullName evidence="6">MYND-type domain-containing protein</fullName>
    </recommendedName>
</protein>
<feature type="region of interest" description="Disordered" evidence="5">
    <location>
        <begin position="1"/>
        <end position="26"/>
    </location>
</feature>
<dbReference type="Pfam" id="PF01753">
    <property type="entry name" value="zf-MYND"/>
    <property type="match status" value="1"/>
</dbReference>
<keyword evidence="1" id="KW-0479">Metal-binding</keyword>
<evidence type="ECO:0000256" key="3">
    <source>
        <dbReference type="ARBA" id="ARBA00022833"/>
    </source>
</evidence>
<reference evidence="7 8" key="1">
    <citation type="journal article" date="2016" name="Sci. Rep.">
        <title>Penicillium arizonense, a new, genome sequenced fungal species, reveals a high chemical diversity in secreted metabolites.</title>
        <authorList>
            <person name="Grijseels S."/>
            <person name="Nielsen J.C."/>
            <person name="Randelovic M."/>
            <person name="Nielsen J."/>
            <person name="Nielsen K.F."/>
            <person name="Workman M."/>
            <person name="Frisvad J.C."/>
        </authorList>
    </citation>
    <scope>NUCLEOTIDE SEQUENCE [LARGE SCALE GENOMIC DNA]</scope>
    <source>
        <strain evidence="7 8">CBS 141311</strain>
    </source>
</reference>
<keyword evidence="8" id="KW-1185">Reference proteome</keyword>
<keyword evidence="3" id="KW-0862">Zinc</keyword>
<organism evidence="7 8">
    <name type="scientific">Penicillium arizonense</name>
    <dbReference type="NCBI Taxonomy" id="1835702"/>
    <lineage>
        <taxon>Eukaryota</taxon>
        <taxon>Fungi</taxon>
        <taxon>Dikarya</taxon>
        <taxon>Ascomycota</taxon>
        <taxon>Pezizomycotina</taxon>
        <taxon>Eurotiomycetes</taxon>
        <taxon>Eurotiomycetidae</taxon>
        <taxon>Eurotiales</taxon>
        <taxon>Aspergillaceae</taxon>
        <taxon>Penicillium</taxon>
    </lineage>
</organism>
<evidence type="ECO:0000256" key="1">
    <source>
        <dbReference type="ARBA" id="ARBA00022723"/>
    </source>
</evidence>
<evidence type="ECO:0000256" key="2">
    <source>
        <dbReference type="ARBA" id="ARBA00022771"/>
    </source>
</evidence>
<evidence type="ECO:0000313" key="7">
    <source>
        <dbReference type="EMBL" id="OGE58136.1"/>
    </source>
</evidence>
<dbReference type="OrthoDB" id="432970at2759"/>
<feature type="domain" description="MYND-type" evidence="6">
    <location>
        <begin position="19"/>
        <end position="66"/>
    </location>
</feature>
<accession>A0A1F5LYL5</accession>
<dbReference type="GeneID" id="34571130"/>